<evidence type="ECO:0000256" key="5">
    <source>
        <dbReference type="ARBA" id="ARBA00023242"/>
    </source>
</evidence>
<keyword evidence="2" id="KW-0805">Transcription regulation</keyword>
<proteinExistence type="predicted"/>
<feature type="compositionally biased region" description="Polar residues" evidence="7">
    <location>
        <begin position="105"/>
        <end position="117"/>
    </location>
</feature>
<protein>
    <recommendedName>
        <fullName evidence="8">HMG box domain-containing protein</fullName>
    </recommendedName>
</protein>
<dbReference type="InterPro" id="IPR009071">
    <property type="entry name" value="HMG_box_dom"/>
</dbReference>
<dbReference type="InterPro" id="IPR036910">
    <property type="entry name" value="HMG_box_dom_sf"/>
</dbReference>
<evidence type="ECO:0000256" key="7">
    <source>
        <dbReference type="SAM" id="MobiDB-lite"/>
    </source>
</evidence>
<dbReference type="PROSITE" id="PS50118">
    <property type="entry name" value="HMG_BOX_2"/>
    <property type="match status" value="1"/>
</dbReference>
<dbReference type="Proteomes" id="UP000799324">
    <property type="component" value="Unassembled WGS sequence"/>
</dbReference>
<dbReference type="InterPro" id="IPR050917">
    <property type="entry name" value="SOX_TF"/>
</dbReference>
<evidence type="ECO:0000313" key="10">
    <source>
        <dbReference type="Proteomes" id="UP000799324"/>
    </source>
</evidence>
<keyword evidence="3 6" id="KW-0238">DNA-binding</keyword>
<feature type="region of interest" description="Disordered" evidence="7">
    <location>
        <begin position="284"/>
        <end position="326"/>
    </location>
</feature>
<feature type="region of interest" description="Disordered" evidence="7">
    <location>
        <begin position="100"/>
        <end position="183"/>
    </location>
</feature>
<feature type="compositionally biased region" description="Basic and acidic residues" evidence="7">
    <location>
        <begin position="528"/>
        <end position="539"/>
    </location>
</feature>
<dbReference type="GO" id="GO:0005634">
    <property type="term" value="C:nucleus"/>
    <property type="evidence" value="ECO:0007669"/>
    <property type="project" value="UniProtKB-SubCell"/>
</dbReference>
<evidence type="ECO:0000256" key="3">
    <source>
        <dbReference type="ARBA" id="ARBA00023125"/>
    </source>
</evidence>
<dbReference type="GO" id="GO:0000981">
    <property type="term" value="F:DNA-binding transcription factor activity, RNA polymerase II-specific"/>
    <property type="evidence" value="ECO:0007669"/>
    <property type="project" value="TreeGrafter"/>
</dbReference>
<keyword evidence="10" id="KW-1185">Reference proteome</keyword>
<feature type="DNA-binding region" description="HMG box" evidence="6">
    <location>
        <begin position="221"/>
        <end position="289"/>
    </location>
</feature>
<name>A0A6A6SMX6_9PLEO</name>
<dbReference type="Pfam" id="PF00505">
    <property type="entry name" value="HMG_box"/>
    <property type="match status" value="1"/>
</dbReference>
<organism evidence="9 10">
    <name type="scientific">Lophiostoma macrostomum CBS 122681</name>
    <dbReference type="NCBI Taxonomy" id="1314788"/>
    <lineage>
        <taxon>Eukaryota</taxon>
        <taxon>Fungi</taxon>
        <taxon>Dikarya</taxon>
        <taxon>Ascomycota</taxon>
        <taxon>Pezizomycotina</taxon>
        <taxon>Dothideomycetes</taxon>
        <taxon>Pleosporomycetidae</taxon>
        <taxon>Pleosporales</taxon>
        <taxon>Lophiostomataceae</taxon>
        <taxon>Lophiostoma</taxon>
    </lineage>
</organism>
<dbReference type="GO" id="GO:0000978">
    <property type="term" value="F:RNA polymerase II cis-regulatory region sequence-specific DNA binding"/>
    <property type="evidence" value="ECO:0007669"/>
    <property type="project" value="TreeGrafter"/>
</dbReference>
<feature type="region of interest" description="Disordered" evidence="7">
    <location>
        <begin position="496"/>
        <end position="539"/>
    </location>
</feature>
<feature type="domain" description="HMG box" evidence="8">
    <location>
        <begin position="221"/>
        <end position="289"/>
    </location>
</feature>
<keyword evidence="4" id="KW-0804">Transcription</keyword>
<dbReference type="PANTHER" id="PTHR45803">
    <property type="entry name" value="SOX100B"/>
    <property type="match status" value="1"/>
</dbReference>
<feature type="compositionally biased region" description="Low complexity" evidence="7">
    <location>
        <begin position="286"/>
        <end position="299"/>
    </location>
</feature>
<evidence type="ECO:0000256" key="4">
    <source>
        <dbReference type="ARBA" id="ARBA00023163"/>
    </source>
</evidence>
<evidence type="ECO:0000313" key="9">
    <source>
        <dbReference type="EMBL" id="KAF2648361.1"/>
    </source>
</evidence>
<feature type="compositionally biased region" description="Acidic residues" evidence="7">
    <location>
        <begin position="308"/>
        <end position="319"/>
    </location>
</feature>
<evidence type="ECO:0000256" key="1">
    <source>
        <dbReference type="ARBA" id="ARBA00004123"/>
    </source>
</evidence>
<dbReference type="Gene3D" id="1.10.30.10">
    <property type="entry name" value="High mobility group box domain"/>
    <property type="match status" value="1"/>
</dbReference>
<sequence>MKSETLVQRHPPTPPNVGNDLHAGLHHIAQYNVGRSYSFDESLPHSSGYGSPEPVVHDAIQQHHHQAHAFHATHNDSHSGSDLGLGIQYDRYGQGHAYFPDGQINGVQHNQTFYSNSPPTPRSAIDHDDANRRTRSGRTIVPSGSPHGTDNPKPNPRPKAAPKSRKAKAGKSEKPKTPKLTAPLSILTKDMANIPVRNMEEWVNRSAEVRRQEVEKRNGYVTRPMNSFMLYRSAYADRTKQWCLQNNHQIVSSVSGESWPLEPPEIRELYNEYAKIERINHQNAHPSYKFSPSKASAAPARKRKGEFSDEEASDLDGDPEWNPGNRTRIKARRMDRSIGYPANSMNTGYFNPSFGPNGHGMNKSAWDMTNEGRPMPMPMQSDMYNQYYQTSVHPAMGLGPAVMEDLRMRRVDTPGSSMQFSPGHALLGLPGGNAADLMHRLQSHSGTPLGDEGQVDPMLLAFDGTQHELDPAIAPHPEFRNGHMSMLERDLDQDSVNSLLGTGHSHDDYQPEQWQSDPNMTPLEQGSEFEKWMDDHHVG</sequence>
<feature type="compositionally biased region" description="Polar residues" evidence="7">
    <location>
        <begin position="512"/>
        <end position="524"/>
    </location>
</feature>
<dbReference type="EMBL" id="MU004542">
    <property type="protein sequence ID" value="KAF2648361.1"/>
    <property type="molecule type" value="Genomic_DNA"/>
</dbReference>
<dbReference type="PANTHER" id="PTHR45803:SF5">
    <property type="entry name" value="SOX100B"/>
    <property type="match status" value="1"/>
</dbReference>
<gene>
    <name evidence="9" type="ORF">K491DRAFT_684743</name>
</gene>
<evidence type="ECO:0000256" key="2">
    <source>
        <dbReference type="ARBA" id="ARBA00023015"/>
    </source>
</evidence>
<dbReference type="CDD" id="cd01389">
    <property type="entry name" value="HMG-box_ROX1-like"/>
    <property type="match status" value="1"/>
</dbReference>
<comment type="subcellular location">
    <subcellularLocation>
        <location evidence="1">Nucleus</location>
    </subcellularLocation>
</comment>
<reference evidence="9" key="1">
    <citation type="journal article" date="2020" name="Stud. Mycol.">
        <title>101 Dothideomycetes genomes: a test case for predicting lifestyles and emergence of pathogens.</title>
        <authorList>
            <person name="Haridas S."/>
            <person name="Albert R."/>
            <person name="Binder M."/>
            <person name="Bloem J."/>
            <person name="Labutti K."/>
            <person name="Salamov A."/>
            <person name="Andreopoulos B."/>
            <person name="Baker S."/>
            <person name="Barry K."/>
            <person name="Bills G."/>
            <person name="Bluhm B."/>
            <person name="Cannon C."/>
            <person name="Castanera R."/>
            <person name="Culley D."/>
            <person name="Daum C."/>
            <person name="Ezra D."/>
            <person name="Gonzalez J."/>
            <person name="Henrissat B."/>
            <person name="Kuo A."/>
            <person name="Liang C."/>
            <person name="Lipzen A."/>
            <person name="Lutzoni F."/>
            <person name="Magnuson J."/>
            <person name="Mondo S."/>
            <person name="Nolan M."/>
            <person name="Ohm R."/>
            <person name="Pangilinan J."/>
            <person name="Park H.-J."/>
            <person name="Ramirez L."/>
            <person name="Alfaro M."/>
            <person name="Sun H."/>
            <person name="Tritt A."/>
            <person name="Yoshinaga Y."/>
            <person name="Zwiers L.-H."/>
            <person name="Turgeon B."/>
            <person name="Goodwin S."/>
            <person name="Spatafora J."/>
            <person name="Crous P."/>
            <person name="Grigoriev I."/>
        </authorList>
    </citation>
    <scope>NUCLEOTIDE SEQUENCE</scope>
    <source>
        <strain evidence="9">CBS 122681</strain>
    </source>
</reference>
<feature type="compositionally biased region" description="Basic residues" evidence="7">
    <location>
        <begin position="160"/>
        <end position="169"/>
    </location>
</feature>
<accession>A0A6A6SMX6</accession>
<evidence type="ECO:0000259" key="8">
    <source>
        <dbReference type="PROSITE" id="PS50118"/>
    </source>
</evidence>
<evidence type="ECO:0000256" key="6">
    <source>
        <dbReference type="PROSITE-ProRule" id="PRU00267"/>
    </source>
</evidence>
<dbReference type="AlphaFoldDB" id="A0A6A6SMX6"/>
<dbReference type="SUPFAM" id="SSF47095">
    <property type="entry name" value="HMG-box"/>
    <property type="match status" value="1"/>
</dbReference>
<dbReference type="OrthoDB" id="2307332at2759"/>
<keyword evidence="5 6" id="KW-0539">Nucleus</keyword>